<evidence type="ECO:0000259" key="1">
    <source>
        <dbReference type="Pfam" id="PF05076"/>
    </source>
</evidence>
<reference evidence="2 3" key="1">
    <citation type="submission" date="2021-01" db="EMBL/GenBank/DDBJ databases">
        <title>Whole genome shotgun sequence of Actinoplanes humidus NBRC 14915.</title>
        <authorList>
            <person name="Komaki H."/>
            <person name="Tamura T."/>
        </authorList>
    </citation>
    <scope>NUCLEOTIDE SEQUENCE [LARGE SCALE GENOMIC DNA]</scope>
    <source>
        <strain evidence="2 3">NBRC 14915</strain>
    </source>
</reference>
<gene>
    <name evidence="2" type="ORF">Ahu01nite_012180</name>
</gene>
<dbReference type="SUPFAM" id="SSF103359">
    <property type="entry name" value="Suppressor of Fused, N-terminal domain"/>
    <property type="match status" value="1"/>
</dbReference>
<dbReference type="InterPro" id="IPR007768">
    <property type="entry name" value="Suppressor_of_fused"/>
</dbReference>
<dbReference type="PANTHER" id="PTHR10928">
    <property type="entry name" value="SUPPRESSOR OF FUSED"/>
    <property type="match status" value="1"/>
</dbReference>
<dbReference type="Pfam" id="PF05076">
    <property type="entry name" value="SUFU"/>
    <property type="match status" value="1"/>
</dbReference>
<accession>A0ABQ3ZHQ9</accession>
<feature type="domain" description="Suppressor of fused-like" evidence="1">
    <location>
        <begin position="37"/>
        <end position="200"/>
    </location>
</feature>
<dbReference type="EMBL" id="BOMN01000013">
    <property type="protein sequence ID" value="GIE18116.1"/>
    <property type="molecule type" value="Genomic_DNA"/>
</dbReference>
<dbReference type="Proteomes" id="UP000603200">
    <property type="component" value="Unassembled WGS sequence"/>
</dbReference>
<organism evidence="2 3">
    <name type="scientific">Winogradskya humida</name>
    <dbReference type="NCBI Taxonomy" id="113566"/>
    <lineage>
        <taxon>Bacteria</taxon>
        <taxon>Bacillati</taxon>
        <taxon>Actinomycetota</taxon>
        <taxon>Actinomycetes</taxon>
        <taxon>Micromonosporales</taxon>
        <taxon>Micromonosporaceae</taxon>
        <taxon>Winogradskya</taxon>
    </lineage>
</organism>
<dbReference type="InterPro" id="IPR017429">
    <property type="entry name" value="Suppressor_of_fused_bac"/>
</dbReference>
<keyword evidence="3" id="KW-1185">Reference proteome</keyword>
<sequence>MTSDAPGWDAIDARLAEFYPGVTPKHFGTLQPFALGGPDPLDGVSFYPRDEPVPHWHIVGYGMSELYSTEAEESDISGWGFEFTFRVSRAADDAEPPIWAANLLQNLARYVVSSGNWFEPGHHMNANGPIRQEHPTAMTALAFAEDPELGTIGTPRGRVQFLQVVGLTGEEYAAARQWDTTGVLDLLAERQPLLVTDLDRAPITDDPAVRDAIDAGRVRDGSSTGLLLVAGFGWSDEGDVVRLTFKAVTAGTVAQAVRDRLHHGRDLIIDGDGVRVLLRGAEAFDVQRTVDGGLEVDLPAAAVLALPSALVAGSRALAGTSGLVVEVAGPPTLPNEGSGAG</sequence>
<dbReference type="PIRSF" id="PIRSF038192">
    <property type="entry name" value="Txn_reg_BtrU_prd"/>
    <property type="match status" value="1"/>
</dbReference>
<protein>
    <recommendedName>
        <fullName evidence="1">Suppressor of fused-like domain-containing protein</fullName>
    </recommendedName>
</protein>
<evidence type="ECO:0000313" key="2">
    <source>
        <dbReference type="EMBL" id="GIE18116.1"/>
    </source>
</evidence>
<dbReference type="InterPro" id="IPR020941">
    <property type="entry name" value="SUFU-like_domain"/>
</dbReference>
<comment type="caution">
    <text evidence="2">The sequence shown here is derived from an EMBL/GenBank/DDBJ whole genome shotgun (WGS) entry which is preliminary data.</text>
</comment>
<name>A0ABQ3ZHQ9_9ACTN</name>
<proteinExistence type="predicted"/>
<evidence type="ECO:0000313" key="3">
    <source>
        <dbReference type="Proteomes" id="UP000603200"/>
    </source>
</evidence>
<dbReference type="InterPro" id="IPR037181">
    <property type="entry name" value="SUFU_N"/>
</dbReference>
<dbReference type="PANTHER" id="PTHR10928:SF2">
    <property type="entry name" value="SUPPRESSOR OF FUSED HOMOLOG"/>
    <property type="match status" value="1"/>
</dbReference>
<dbReference type="RefSeq" id="WP_203835368.1">
    <property type="nucleotide sequence ID" value="NZ_BAAATV010000004.1"/>
</dbReference>